<dbReference type="PRINTS" id="PR00469">
    <property type="entry name" value="PNDRDTASEII"/>
</dbReference>
<evidence type="ECO:0000313" key="5">
    <source>
        <dbReference type="EMBL" id="RMZ66209.1"/>
    </source>
</evidence>
<dbReference type="PRINTS" id="PR00368">
    <property type="entry name" value="FADPNR"/>
</dbReference>
<dbReference type="InterPro" id="IPR036188">
    <property type="entry name" value="FAD/NAD-bd_sf"/>
</dbReference>
<reference evidence="5 6" key="1">
    <citation type="journal article" date="2014" name="PLoS ONE">
        <title>De novo Genome Assembly of the Fungal Plant Pathogen Pyrenophora semeniperda.</title>
        <authorList>
            <person name="Soliai M.M."/>
            <person name="Meyer S.E."/>
            <person name="Udall J.A."/>
            <person name="Elzinga D.E."/>
            <person name="Hermansen R.A."/>
            <person name="Bodily P.M."/>
            <person name="Hart A.A."/>
            <person name="Coleman C.E."/>
        </authorList>
    </citation>
    <scope>NUCLEOTIDE SEQUENCE [LARGE SCALE GENOMIC DNA]</scope>
    <source>
        <strain evidence="5 6">CCB06</strain>
        <tissue evidence="5">Mycelium</tissue>
    </source>
</reference>
<keyword evidence="2" id="KW-0285">Flavoprotein</keyword>
<dbReference type="GO" id="GO:0016491">
    <property type="term" value="F:oxidoreductase activity"/>
    <property type="evidence" value="ECO:0007669"/>
    <property type="project" value="UniProtKB-KW"/>
</dbReference>
<dbReference type="GO" id="GO:0097237">
    <property type="term" value="P:cellular response to toxic substance"/>
    <property type="evidence" value="ECO:0007669"/>
    <property type="project" value="UniProtKB-ARBA"/>
</dbReference>
<keyword evidence="6" id="KW-1185">Reference proteome</keyword>
<dbReference type="InterPro" id="IPR023753">
    <property type="entry name" value="FAD/NAD-binding_dom"/>
</dbReference>
<evidence type="ECO:0000256" key="3">
    <source>
        <dbReference type="ARBA" id="ARBA00023002"/>
    </source>
</evidence>
<dbReference type="AlphaFoldDB" id="A0A3M7LVF8"/>
<dbReference type="OrthoDB" id="10260355at2759"/>
<dbReference type="InterPro" id="IPR050097">
    <property type="entry name" value="Ferredoxin-NADP_redctase_2"/>
</dbReference>
<gene>
    <name evidence="5" type="ORF">GMOD_00005292</name>
</gene>
<sequence length="339" mass="36823">MAISKDPVVDVLIIGGSHAGLSAALTLYRALHTSIIFDSKKPRNDYPTLVRLTPTWENKTPEEMREASRKELQSTGFTTFVDSEVTSLERIQDELFQATDTNGAIWLGRKVLFATGAQDVFPDITGYADLYAKSMYVNPPPPYLNFPSTTAKSPPNYPRYPCMFQFGYEHRGSPSAGLLAVDGLAHPMHALALAQDGHKFAQKMTIYTNANPTLAAQISAALPPNQDMAVDDRKIKRLVQGSSAPAERVVLEFEEGGVRAETFLVHRAMTKVDTTLAEQLGVEVSAMGDLKVAPPFCKTNVAGVYAAGDNSTMMKTIANAMTMGAYAGCGLARELPKRT</sequence>
<dbReference type="Gene3D" id="3.50.50.60">
    <property type="entry name" value="FAD/NAD(P)-binding domain"/>
    <property type="match status" value="2"/>
</dbReference>
<name>A0A3M7LVF8_9PLEO</name>
<evidence type="ECO:0000256" key="1">
    <source>
        <dbReference type="ARBA" id="ARBA00009333"/>
    </source>
</evidence>
<dbReference type="PANTHER" id="PTHR48105">
    <property type="entry name" value="THIOREDOXIN REDUCTASE 1-RELATED-RELATED"/>
    <property type="match status" value="1"/>
</dbReference>
<protein>
    <submittedName>
        <fullName evidence="5">Thioredoxin reductase</fullName>
    </submittedName>
</protein>
<dbReference type="Pfam" id="PF07992">
    <property type="entry name" value="Pyr_redox_2"/>
    <property type="match status" value="1"/>
</dbReference>
<evidence type="ECO:0000256" key="2">
    <source>
        <dbReference type="ARBA" id="ARBA00022630"/>
    </source>
</evidence>
<dbReference type="SUPFAM" id="SSF51905">
    <property type="entry name" value="FAD/NAD(P)-binding domain"/>
    <property type="match status" value="1"/>
</dbReference>
<accession>A0A3M7LVF8</accession>
<dbReference type="Proteomes" id="UP000265663">
    <property type="component" value="Unassembled WGS sequence"/>
</dbReference>
<comment type="similarity">
    <text evidence="1">Belongs to the class-II pyridine nucleotide-disulfide oxidoreductase family.</text>
</comment>
<evidence type="ECO:0000259" key="4">
    <source>
        <dbReference type="Pfam" id="PF07992"/>
    </source>
</evidence>
<dbReference type="EMBL" id="KE747806">
    <property type="protein sequence ID" value="RMZ66209.1"/>
    <property type="molecule type" value="Genomic_DNA"/>
</dbReference>
<keyword evidence="3" id="KW-0560">Oxidoreductase</keyword>
<feature type="domain" description="FAD/NAD(P)-binding" evidence="4">
    <location>
        <begin position="10"/>
        <end position="132"/>
    </location>
</feature>
<proteinExistence type="inferred from homology"/>
<evidence type="ECO:0000313" key="6">
    <source>
        <dbReference type="Proteomes" id="UP000265663"/>
    </source>
</evidence>
<organism evidence="5 6">
    <name type="scientific">Pyrenophora seminiperda CCB06</name>
    <dbReference type="NCBI Taxonomy" id="1302712"/>
    <lineage>
        <taxon>Eukaryota</taxon>
        <taxon>Fungi</taxon>
        <taxon>Dikarya</taxon>
        <taxon>Ascomycota</taxon>
        <taxon>Pezizomycotina</taxon>
        <taxon>Dothideomycetes</taxon>
        <taxon>Pleosporomycetidae</taxon>
        <taxon>Pleosporales</taxon>
        <taxon>Pleosporineae</taxon>
        <taxon>Pleosporaceae</taxon>
        <taxon>Pyrenophora</taxon>
    </lineage>
</organism>